<sequence length="132" mass="14834">MTHTVNDCRHDTRLYFRYDAHPDTTFSIVVPENSTVDDLRPLIRDTEELECDPAQISIFTPDGLEVLSDHVTVHDLLQSGGRNAAVIISAEGTSLAREEESCFIVQIHEQSSLEESLRVSSRINSLHVRFVA</sequence>
<name>A0A433CZE3_9FUNG</name>
<keyword evidence="2" id="KW-1185">Reference proteome</keyword>
<dbReference type="Proteomes" id="UP000268093">
    <property type="component" value="Unassembled WGS sequence"/>
</dbReference>
<protein>
    <submittedName>
        <fullName evidence="1">Uncharacterized protein</fullName>
    </submittedName>
</protein>
<comment type="caution">
    <text evidence="1">The sequence shown here is derived from an EMBL/GenBank/DDBJ whole genome shotgun (WGS) entry which is preliminary data.</text>
</comment>
<gene>
    <name evidence="1" type="ORF">BC936DRAFT_150148</name>
</gene>
<dbReference type="AlphaFoldDB" id="A0A433CZE3"/>
<dbReference type="EMBL" id="RBNI01009941">
    <property type="protein sequence ID" value="RUP43954.1"/>
    <property type="molecule type" value="Genomic_DNA"/>
</dbReference>
<proteinExistence type="predicted"/>
<evidence type="ECO:0000313" key="1">
    <source>
        <dbReference type="EMBL" id="RUP43954.1"/>
    </source>
</evidence>
<dbReference type="OrthoDB" id="10310129at2759"/>
<organism evidence="1 2">
    <name type="scientific">Jimgerdemannia flammicorona</name>
    <dbReference type="NCBI Taxonomy" id="994334"/>
    <lineage>
        <taxon>Eukaryota</taxon>
        <taxon>Fungi</taxon>
        <taxon>Fungi incertae sedis</taxon>
        <taxon>Mucoromycota</taxon>
        <taxon>Mucoromycotina</taxon>
        <taxon>Endogonomycetes</taxon>
        <taxon>Endogonales</taxon>
        <taxon>Endogonaceae</taxon>
        <taxon>Jimgerdemannia</taxon>
    </lineage>
</organism>
<accession>A0A433CZE3</accession>
<evidence type="ECO:0000313" key="2">
    <source>
        <dbReference type="Proteomes" id="UP000268093"/>
    </source>
</evidence>
<reference evidence="1 2" key="1">
    <citation type="journal article" date="2018" name="New Phytol.">
        <title>Phylogenomics of Endogonaceae and evolution of mycorrhizas within Mucoromycota.</title>
        <authorList>
            <person name="Chang Y."/>
            <person name="Desiro A."/>
            <person name="Na H."/>
            <person name="Sandor L."/>
            <person name="Lipzen A."/>
            <person name="Clum A."/>
            <person name="Barry K."/>
            <person name="Grigoriev I.V."/>
            <person name="Martin F.M."/>
            <person name="Stajich J.E."/>
            <person name="Smith M.E."/>
            <person name="Bonito G."/>
            <person name="Spatafora J.W."/>
        </authorList>
    </citation>
    <scope>NUCLEOTIDE SEQUENCE [LARGE SCALE GENOMIC DNA]</scope>
    <source>
        <strain evidence="1 2">GMNB39</strain>
    </source>
</reference>